<dbReference type="SMART" id="SM01344">
    <property type="entry name" value="NUC194"/>
    <property type="match status" value="1"/>
</dbReference>
<keyword evidence="8" id="KW-0808">Transferase</keyword>
<keyword evidence="6" id="KW-0723">Serine/threonine-protein kinase</keyword>
<feature type="domain" description="FATC" evidence="20">
    <location>
        <begin position="3679"/>
        <end position="3711"/>
    </location>
</feature>
<dbReference type="Pfam" id="PF20502">
    <property type="entry name" value="DNAPKcs_CC1-2"/>
    <property type="match status" value="1"/>
</dbReference>
<evidence type="ECO:0000256" key="12">
    <source>
        <dbReference type="ARBA" id="ARBA00022777"/>
    </source>
</evidence>
<dbReference type="InterPro" id="IPR003152">
    <property type="entry name" value="FATC_dom"/>
</dbReference>
<dbReference type="GO" id="GO:0005524">
    <property type="term" value="F:ATP binding"/>
    <property type="evidence" value="ECO:0007669"/>
    <property type="project" value="UniProtKB-KW"/>
</dbReference>
<dbReference type="Pfam" id="PF02260">
    <property type="entry name" value="FATC"/>
    <property type="match status" value="1"/>
</dbReference>
<dbReference type="InterPro" id="IPR046803">
    <property type="entry name" value="DNAPKcs_CC1-2"/>
</dbReference>
<evidence type="ECO:0000313" key="22">
    <source>
        <dbReference type="Proteomes" id="UP000197619"/>
    </source>
</evidence>
<dbReference type="PROSITE" id="PS00916">
    <property type="entry name" value="PI3_4_KINASE_2"/>
    <property type="match status" value="1"/>
</dbReference>
<dbReference type="SMART" id="SM01343">
    <property type="entry name" value="FATC"/>
    <property type="match status" value="1"/>
</dbReference>
<evidence type="ECO:0000256" key="15">
    <source>
        <dbReference type="ARBA" id="ARBA00023204"/>
    </source>
</evidence>
<protein>
    <recommendedName>
        <fullName evidence="4">DNA-dependent protein kinase catalytic subunit</fullName>
        <ecNumber evidence="3">2.7.11.1</ecNumber>
    </recommendedName>
</protein>
<feature type="region of interest" description="Disordered" evidence="17">
    <location>
        <begin position="2251"/>
        <end position="2271"/>
    </location>
</feature>
<keyword evidence="16" id="KW-0539">Nucleus</keyword>
<dbReference type="Pfam" id="PF19704">
    <property type="entry name" value="DNAPKcs_CC5"/>
    <property type="match status" value="1"/>
</dbReference>
<dbReference type="CDD" id="cd05172">
    <property type="entry name" value="PIKKc_DNA-PK"/>
    <property type="match status" value="1"/>
</dbReference>
<evidence type="ECO:0000259" key="19">
    <source>
        <dbReference type="PROSITE" id="PS51189"/>
    </source>
</evidence>
<evidence type="ECO:0000256" key="6">
    <source>
        <dbReference type="ARBA" id="ARBA00022527"/>
    </source>
</evidence>
<dbReference type="InterPro" id="IPR018936">
    <property type="entry name" value="PI3/4_kinase_CS"/>
</dbReference>
<dbReference type="InterPro" id="IPR050517">
    <property type="entry name" value="DDR_Repair_Kinase"/>
</dbReference>
<dbReference type="InterPro" id="IPR000403">
    <property type="entry name" value="PI3/4_kinase_cat_dom"/>
</dbReference>
<dbReference type="GO" id="GO:0008630">
    <property type="term" value="P:intrinsic apoptotic signaling pathway in response to DNA damage"/>
    <property type="evidence" value="ECO:0007669"/>
    <property type="project" value="TreeGrafter"/>
</dbReference>
<dbReference type="PROSITE" id="PS50290">
    <property type="entry name" value="PI3_4_KINASE_3"/>
    <property type="match status" value="1"/>
</dbReference>
<keyword evidence="12 21" id="KW-0418">Kinase</keyword>
<gene>
    <name evidence="21" type="primary">PRKDC</name>
    <name evidence="21" type="ORF">RLOC_00014565</name>
</gene>
<evidence type="ECO:0000256" key="16">
    <source>
        <dbReference type="ARBA" id="ARBA00023242"/>
    </source>
</evidence>
<dbReference type="InterPro" id="IPR011009">
    <property type="entry name" value="Kinase-like_dom_sf"/>
</dbReference>
<dbReference type="Pfam" id="PF20500">
    <property type="entry name" value="DNA-PKcs_N"/>
    <property type="match status" value="2"/>
</dbReference>
<keyword evidence="5" id="KW-0690">Ribosome biogenesis</keyword>
<comment type="caution">
    <text evidence="21">The sequence shown here is derived from an EMBL/GenBank/DDBJ whole genome shotgun (WGS) entry which is preliminary data.</text>
</comment>
<evidence type="ECO:0000256" key="17">
    <source>
        <dbReference type="SAM" id="MobiDB-lite"/>
    </source>
</evidence>
<dbReference type="PANTHER" id="PTHR11139">
    <property type="entry name" value="ATAXIA TELANGIECTASIA MUTATED ATM -RELATED"/>
    <property type="match status" value="1"/>
</dbReference>
<dbReference type="GO" id="GO:0005730">
    <property type="term" value="C:nucleolus"/>
    <property type="evidence" value="ECO:0007669"/>
    <property type="project" value="UniProtKB-SubCell"/>
</dbReference>
<keyword evidence="22" id="KW-1185">Reference proteome</keyword>
<dbReference type="Proteomes" id="UP000197619">
    <property type="component" value="Unassembled WGS sequence"/>
</dbReference>
<dbReference type="Pfam" id="PF02259">
    <property type="entry name" value="FAT"/>
    <property type="match status" value="1"/>
</dbReference>
<dbReference type="InterPro" id="IPR045581">
    <property type="entry name" value="DNAPKcs_CC5"/>
</dbReference>
<dbReference type="SMART" id="SM00146">
    <property type="entry name" value="PI3Kc"/>
    <property type="match status" value="1"/>
</dbReference>
<dbReference type="InterPro" id="IPR046804">
    <property type="entry name" value="DNA-PKcs_N"/>
</dbReference>
<evidence type="ECO:0000259" key="18">
    <source>
        <dbReference type="PROSITE" id="PS50290"/>
    </source>
</evidence>
<proteinExistence type="inferred from homology"/>
<feature type="domain" description="PI3K/PI4K catalytic" evidence="18">
    <location>
        <begin position="3327"/>
        <end position="3636"/>
    </location>
</feature>
<reference evidence="21 22" key="1">
    <citation type="submission" date="2017-05" db="EMBL/GenBank/DDBJ databases">
        <title>Genome of assembly of the Bengalese finch, Lonchura striata domestica.</title>
        <authorList>
            <person name="Colquitt B.M."/>
            <person name="Brainard M.S."/>
        </authorList>
    </citation>
    <scope>NUCLEOTIDE SEQUENCE [LARGE SCALE GENOMIC DNA]</scope>
    <source>
        <strain evidence="21">White83orange57</strain>
    </source>
</reference>
<keyword evidence="14" id="KW-0067">ATP-binding</keyword>
<dbReference type="PROSITE" id="PS51189">
    <property type="entry name" value="FAT"/>
    <property type="match status" value="1"/>
</dbReference>
<dbReference type="PROSITE" id="PS00915">
    <property type="entry name" value="PI3_4_KINASE_1"/>
    <property type="match status" value="1"/>
</dbReference>
<dbReference type="SUPFAM" id="SSF56112">
    <property type="entry name" value="Protein kinase-like (PK-like)"/>
    <property type="match status" value="1"/>
</dbReference>
<evidence type="ECO:0000256" key="13">
    <source>
        <dbReference type="ARBA" id="ARBA00022803"/>
    </source>
</evidence>
<name>A0A218UJW8_9PASE</name>
<comment type="similarity">
    <text evidence="2">Belongs to the PI3/PI4-kinase family.</text>
</comment>
<dbReference type="InterPro" id="IPR037706">
    <property type="entry name" value="DNA-PK_dom"/>
</dbReference>
<dbReference type="Pfam" id="PF00454">
    <property type="entry name" value="PI3_PI4_kinase"/>
    <property type="match status" value="1"/>
</dbReference>
<dbReference type="GO" id="GO:0006303">
    <property type="term" value="P:double-strand break repair via nonhomologous end joining"/>
    <property type="evidence" value="ECO:0007669"/>
    <property type="project" value="InterPro"/>
</dbReference>
<keyword evidence="10" id="KW-0547">Nucleotide-binding</keyword>
<keyword evidence="9" id="KW-0677">Repeat</keyword>
<dbReference type="GO" id="GO:0033152">
    <property type="term" value="P:immunoglobulin V(D)J recombination"/>
    <property type="evidence" value="ECO:0007669"/>
    <property type="project" value="TreeGrafter"/>
</dbReference>
<dbReference type="Gene3D" id="1.10.1070.11">
    <property type="entry name" value="Phosphatidylinositol 3-/4-kinase, catalytic domain"/>
    <property type="match status" value="1"/>
</dbReference>
<dbReference type="GO" id="GO:0042254">
    <property type="term" value="P:ribosome biogenesis"/>
    <property type="evidence" value="ECO:0007669"/>
    <property type="project" value="UniProtKB-KW"/>
</dbReference>
<evidence type="ECO:0000313" key="21">
    <source>
        <dbReference type="EMBL" id="OWK53662.1"/>
    </source>
</evidence>
<dbReference type="EC" id="2.7.11.1" evidence="3"/>
<dbReference type="GO" id="GO:0000723">
    <property type="term" value="P:telomere maintenance"/>
    <property type="evidence" value="ECO:0007669"/>
    <property type="project" value="TreeGrafter"/>
</dbReference>
<evidence type="ECO:0000256" key="7">
    <source>
        <dbReference type="ARBA" id="ARBA00022553"/>
    </source>
</evidence>
<keyword evidence="7" id="KW-0597">Phosphoprotein</keyword>
<sequence length="3711" mass="423124">MAGVQQCLLQLHRCLQPGDAGGSALHGYSLLRSLAETCVASRASGEQGLHLSLVFSQEHGLLVFIHRSLAIEEFRDCREEALKFLCVFMEKVGDKIHPYACNIKMTSATRGPKLPLVAGCLRGLVALMYNFTKSVDEDPQTAKEIFDFAMKAINPQVDQKRYAVPLAGLQLFIWHSAQFGALLLDNYVSLYEVMCKWCGHTHQELKKASYSALDSFLKQISLMVAKDAELHKSKLQFFMEQFYGTIRRMDSSSKELSIAIRGYGLFASPCKAIHPEDVDNMYVELLQRCKQMFLTEAETIDDHLYQLPSFLQSIASVIFHIDTVPEVYTPVLEHLVVLQISSFPQYKTSGSEEAFEAGEVGTRRSKVPTYKDYLYLFRSLLSCDTMKECVFEDANFLTENAQLQSLSRVLYDELIKSVLKIIEKLDLTVQKLDVSEQDASPRSFRRCPEDPEKSSCFSLFVKFGKEVAAKMKQYKDELLASCLIFLLSLPHDIIMLDIKAYIPALQNAFKLGLSCTPMADLGLDALEDWSAHIPRHIMQPYYKDVLPLLDGYLKSSTSTVESQNNWEVRKLSQAALKGRNKVVIQRIRKAKTFSVDNSSSLEAVRTRVARLLGSLGGQINHNLITATSAEEMMKKCVSWDTEKHLSFAVPFADMKPVIYLDLFLPHVTELALSASDRQTKVAACELLHGIVTYMLGKASQMPEGHQGPPPMYDLHKRVFPALLRLACDIDQVARQLYEPLVMQLIHWFTNNKKFESQDTMALLEAILSGIVDPVDSTLRDFCGQCIREFLKWSIKQTTPRQQEESPANTKSLFKRLYSLALHPSAFKRLGAALAFNNIYREFREENSLVEQFVFEALVVFLESLALAHTDEKSLGTAQQCCDAINHLKRIIKHKAPSLNKEGKRRVPRGFPATKPVCLQDIVIWLLVQCGRPQTECRHKAMELFYEFVPLLPGNKSPSSWLADTLKNSFLISKFEGGGTDAKSPSGILFQPTLRGMQEPFSLQAVMQWMDMFLAALDCYNTFFELQLIKLNEVLGVNKGSSFLQAVQFFLDTLALHDIHAAEQCFDSSLKGSMFSPQERDMYNYSKCTIIVRIMEFVTTILEMCQQDFWKLLEKELLNASFIELVVMTVCDPSHIGFNTADVQVMKNLPDISVRLMKALIKSPYQESLKLCIKERITPQSLGDLCSADLFNSEARLDQVRFSAVLSACKQLQKSGMLHSVLHGQDEGPHFSVGSKLLSVVYKGIAPEGERMSLPCLDISSKRLADSLLQLAFAVDEQCEELVSLLLNTEVLSVPLSGASQNQLMNFSHGQYFYSLFSETINQQLLKNLDVIIVRLMESSVSNPQMVGSILNGMLDQSFRDRAVRKQQGAKLVTAVLRNWEKMDSWWAKGSSAESKMAVLTLLAKVLQIDSSVSFNTNHEAFTAVFNTYTSLLIDQNLGLNLKGQAVIILPFFTNLTGEKLNDLKNALDQLVAFNFPMRSDEFPKGTLKHNNYVDCTKKLLDALELSQSPMLLQLMTEILCRDHRHFMEDLFQASFKRISRRSTTDKQVILLDTVHKMFRSEELLSNTARQAFVDRSLLTLLWHCSLDALRVFFGKIIVEAMDTLNSRFTKSHEYTFDTQVTKKMGYYKLLEVMYVRLSKEEVYSKDSKINQAYRGSMSVEGNELTKTLIKSCYDAFTENMAGESQLLEKRRQYHCAAYNCAIAVISCVFTESKFYQGFLFSEKSEKNLLIFENLIDLKRQYTFPVEIEVPLERKKRYIAIRKEARDAGNTNQDEPKYLASSSYMMDSSLSEEMSQFDFSTGVQGFSYSSQDVTASSTRFRRKEPTEYKVLNDEMELEMDEFNQHECMASMTSLIKHMQRNQITPKGTVPVDLPLWMKFLHGKLGNPSVPLNIRLFIAKLIANTEDVFRPYAKHWLGPLLQLVVSGNNGGEGIHYMVVEIVVTVLSWTSVATPKFSSGDPDTKDNSVGIQLLGIVLANNLPPFDPKCEIDRVRYFQALTSNMGLLKYREVYAAAAEVLGLALQYIAERGNILEDPVYDCVIKQLKHHQSTQHDKFIQCLNKVVKNFPPLADRFMNAVFFLIPKLHGVMKTYCLEVIMCRAEEAPDLHLELKSKDFIQIMNHRDDERQRVCLDIIYKMLSKLKPLELKELLPGVTGFISHPSVVCRQRMYDILMWIYDNYSDPESQADDDSQEILKVAKEMLLQGLIDENTELHKLIYKILYHDVTPNDFVVDSSWRYRSTVLTPMFVESQASPSTHRNLSQDRSFSPSGSVSGQVRATQRQYEFTPTQHGSGRSSFNWLTGSSIDTLAEYAVPSSSESLSSSMLLVSKRSEKFKQATYKPVGPDFGKKRLGLPGDEVDSKTKGIEERAEILRLRRRFLKDQDKLSLIYARKSLAEQKREQKDPTFAKQLFSSLFSGIFHEVKKSKNPSEKNTIVQKLLNNFNNFLSMSLSYFPPFIACIQEISYQHRELLELDSANVSTSCLASLQQPMGILLLERALMALSPTEEPPSKRMRGRTELPPDVIRWIELAKLYRSLGDYDALRGIFSGKIGTKEITQKALLAEARNDYAEAAQYYDKALSQEDWQDGEPTEAEKDFWELASLECYDHLTMWKSLEYCATVNIDSGKPPDLSKTWNEPFFQETYLPYIIRSKLKLLLSGENDQTLLTFIDEAMKTEQKKAIIEMHYSQELSLLYILQDDFDRAKYYISNGMQIFMQSYSSIDSLLYQSRMTKLQSVQALTEIQDFINFMTKKSNLASEASLKRLLRTWTSRYPDAKMDPMNIWDDIITNRCFFLDKLQEKLPSDQANDSMEVDGEYSAGDQMEVDQQSENIHSMIKSCKFNMKMKMIESARKQNSFAVAKKLLKDLRKEARTREDWLVRWNYAYCRFTHSSSRNLSCPERMLAVLKTISLLEDTKSDYLSKNIMAFRNQNLLLGTTYHIMANALSQDPSCLEQVEKEKAGKISLISGESLENPKKVLAGLNKKAFQCFMCAVRKSEEEVQSCSADHVDMVGVADAYMTLISFCDQYLRREEEGLLEINTVDLQQFPAIVVEKMIKALKLNSREARLRFPRLLQIIERYPAETLGLVTRESNLNGLTKVVSIRFIGWISQMMALLDKDEAVAVQHTVEEIANTYPQALIYPFMISSESYCFKDTASGCKNKEFVERIKNKLDRGGVVKDFVHSLEQLSNPVMIFKDWVEDVKNELSKPQRNKKKLKEMYEGMYKNLGNLETPGLGLMRKKFIQAFGKDLDHHFGRDGSELLDMKTNAFDVIASALYSKMIKTYKEPGNLKECSPWMSEFKAEFLRSELEVPGQYDGKGKPLPEYHAKISGFDERISVMESLRKPKRITIRGSDEQEYPFLVKGGEDLRQDQRIEQLFDVMNIILSQDATCSQRNMQLKTYQVIPMTTSPRGPRATYSEWLSRMSGKAQGISRYHAMYRRLVPDYAVRNANRTETVTSFKSRESSVPEDLLRRAFVKMSTSPEAFLALRSHFASSHALMCISHWILGIGDRHLSNFMINKETGGMVGIDFGYAFGAATQFLGVPELMPFRLTRQFVNLMMPVKEWGLIYSVMVHALRAYRSDPDLLISTMDVFVKEPSLDWKNFEQRQLKKGGTWIKEINTSEVNWYPLQKVNYVRRKLRGANPAIITCDELRLGHERSPAYNDFAAVARGNPNHDIRAKEPEDGLSEEAQVRCLIDQATDPNILGRVWEGWEPWM</sequence>
<dbReference type="InterPro" id="IPR016024">
    <property type="entry name" value="ARM-type_fold"/>
</dbReference>
<dbReference type="FunFam" id="1.10.1070.11:FF:000018">
    <property type="entry name" value="DNA-dependent protein kinase catalytic subunit"/>
    <property type="match status" value="1"/>
</dbReference>
<evidence type="ECO:0000256" key="2">
    <source>
        <dbReference type="ARBA" id="ARBA00011031"/>
    </source>
</evidence>
<dbReference type="SUPFAM" id="SSF48371">
    <property type="entry name" value="ARM repeat"/>
    <property type="match status" value="2"/>
</dbReference>
<accession>A0A218UJW8</accession>
<keyword evidence="13" id="KW-0802">TPR repeat</keyword>
<comment type="subcellular location">
    <subcellularLocation>
        <location evidence="1">Nucleus</location>
        <location evidence="1">Nucleolus</location>
    </subcellularLocation>
</comment>
<evidence type="ECO:0000256" key="10">
    <source>
        <dbReference type="ARBA" id="ARBA00022741"/>
    </source>
</evidence>
<dbReference type="Gene3D" id="3.30.1010.10">
    <property type="entry name" value="Phosphatidylinositol 3-kinase Catalytic Subunit, Chain A, domain 4"/>
    <property type="match status" value="1"/>
</dbReference>
<evidence type="ECO:0000256" key="14">
    <source>
        <dbReference type="ARBA" id="ARBA00022840"/>
    </source>
</evidence>
<dbReference type="InterPro" id="IPR014009">
    <property type="entry name" value="PIK_FAT"/>
</dbReference>
<dbReference type="PROSITE" id="PS51190">
    <property type="entry name" value="FATC"/>
    <property type="match status" value="1"/>
</dbReference>
<keyword evidence="15" id="KW-0234">DNA repair</keyword>
<dbReference type="FunFam" id="3.30.1010.10:FF:000013">
    <property type="entry name" value="Protein kinase, DNA-activated, catalytic subunit"/>
    <property type="match status" value="1"/>
</dbReference>
<evidence type="ECO:0000256" key="4">
    <source>
        <dbReference type="ARBA" id="ARBA00018077"/>
    </source>
</evidence>
<feature type="domain" description="FAT" evidence="19">
    <location>
        <begin position="2475"/>
        <end position="3144"/>
    </location>
</feature>
<evidence type="ECO:0000256" key="5">
    <source>
        <dbReference type="ARBA" id="ARBA00022517"/>
    </source>
</evidence>
<evidence type="ECO:0000256" key="3">
    <source>
        <dbReference type="ARBA" id="ARBA00012513"/>
    </source>
</evidence>
<evidence type="ECO:0000256" key="8">
    <source>
        <dbReference type="ARBA" id="ARBA00022679"/>
    </source>
</evidence>
<organism evidence="21 22">
    <name type="scientific">Lonchura striata</name>
    <name type="common">white-rumped munia</name>
    <dbReference type="NCBI Taxonomy" id="40157"/>
    <lineage>
        <taxon>Eukaryota</taxon>
        <taxon>Metazoa</taxon>
        <taxon>Chordata</taxon>
        <taxon>Craniata</taxon>
        <taxon>Vertebrata</taxon>
        <taxon>Euteleostomi</taxon>
        <taxon>Archelosauria</taxon>
        <taxon>Archosauria</taxon>
        <taxon>Dinosauria</taxon>
        <taxon>Saurischia</taxon>
        <taxon>Theropoda</taxon>
        <taxon>Coelurosauria</taxon>
        <taxon>Aves</taxon>
        <taxon>Neognathae</taxon>
        <taxon>Neoaves</taxon>
        <taxon>Telluraves</taxon>
        <taxon>Australaves</taxon>
        <taxon>Passeriformes</taxon>
        <taxon>Passeroidea</taxon>
        <taxon>Estrildidae</taxon>
        <taxon>Estrildinae</taxon>
        <taxon>Lonchura</taxon>
    </lineage>
</organism>
<dbReference type="GO" id="GO:0004677">
    <property type="term" value="F:DNA-dependent protein kinase activity"/>
    <property type="evidence" value="ECO:0007669"/>
    <property type="project" value="InterPro"/>
</dbReference>
<evidence type="ECO:0000256" key="1">
    <source>
        <dbReference type="ARBA" id="ARBA00004604"/>
    </source>
</evidence>
<dbReference type="InterPro" id="IPR036940">
    <property type="entry name" value="PI3/4_kinase_cat_sf"/>
</dbReference>
<dbReference type="EMBL" id="MUZQ01000275">
    <property type="protein sequence ID" value="OWK53662.1"/>
    <property type="molecule type" value="Genomic_DNA"/>
</dbReference>
<evidence type="ECO:0000259" key="20">
    <source>
        <dbReference type="PROSITE" id="PS51190"/>
    </source>
</evidence>
<dbReference type="InterPro" id="IPR012582">
    <property type="entry name" value="DNAPKcs_CC3"/>
</dbReference>
<evidence type="ECO:0000256" key="9">
    <source>
        <dbReference type="ARBA" id="ARBA00022737"/>
    </source>
</evidence>
<dbReference type="PANTHER" id="PTHR11139:SF68">
    <property type="entry name" value="DNA-DEPENDENT PROTEIN KINASE CATALYTIC SUBUNIT"/>
    <property type="match status" value="1"/>
</dbReference>
<dbReference type="InterPro" id="IPR003151">
    <property type="entry name" value="PIK-rel_kinase_FAT"/>
</dbReference>
<keyword evidence="11" id="KW-0227">DNA damage</keyword>
<dbReference type="STRING" id="299123.ENSLSDP00000008941"/>
<evidence type="ECO:0000256" key="11">
    <source>
        <dbReference type="ARBA" id="ARBA00022763"/>
    </source>
</evidence>
<dbReference type="Pfam" id="PF08163">
    <property type="entry name" value="DNAPKcs_CC3"/>
    <property type="match status" value="1"/>
</dbReference>